<protein>
    <recommendedName>
        <fullName evidence="4">Carbonic anhydrase</fullName>
        <ecNumber evidence="4">4.2.1.1</ecNumber>
    </recommendedName>
</protein>
<accession>A0ABP0F4V0</accession>
<dbReference type="Pfam" id="PF00194">
    <property type="entry name" value="Carb_anhydrase"/>
    <property type="match status" value="1"/>
</dbReference>
<gene>
    <name evidence="7" type="ORF">CVLEPA_LOCUS4396</name>
</gene>
<dbReference type="Proteomes" id="UP001642483">
    <property type="component" value="Unassembled WGS sequence"/>
</dbReference>
<dbReference type="SMART" id="SM01057">
    <property type="entry name" value="Carb_anhydrase"/>
    <property type="match status" value="1"/>
</dbReference>
<name>A0ABP0F4V0_CLALP</name>
<sequence length="313" mass="35081">MKTMNVLFIVAVSSYLPGTTMGVGWTYHDIPAWGTHYPQCKGQHQSPIDIKHDDAVVDKKLGEFRHALFDVPSQSMLIKNNGHSLQIDLTNGYSINDRSLLPGQFKAVQFHFHWAAPNAKGSEHLINGNQYWGELHIVHYNTKYPDVGTAANKSDGLAVLGFFIKDDYPQDNTAVKRILDPVAAGQINYDTENKTYATSFSLETFLPNNLTVYYRYQGSLTTPGCYESVVWTIFNQPIRISRIQANVFEKMVFESKRNASNPVRINGNFRPFQALNGRTVSRSTYCSGAGSFSMPIFHFIALCATVVGLIIVR</sequence>
<dbReference type="PROSITE" id="PS00162">
    <property type="entry name" value="ALPHA_CA_1"/>
    <property type="match status" value="1"/>
</dbReference>
<evidence type="ECO:0000313" key="8">
    <source>
        <dbReference type="Proteomes" id="UP001642483"/>
    </source>
</evidence>
<dbReference type="EC" id="4.2.1.1" evidence="4"/>
<keyword evidence="5" id="KW-0812">Transmembrane</keyword>
<dbReference type="EMBL" id="CAWYQH010000013">
    <property type="protein sequence ID" value="CAK8674725.1"/>
    <property type="molecule type" value="Genomic_DNA"/>
</dbReference>
<keyword evidence="2 4" id="KW-0479">Metal-binding</keyword>
<comment type="caution">
    <text evidence="7">The sequence shown here is derived from an EMBL/GenBank/DDBJ whole genome shotgun (WGS) entry which is preliminary data.</text>
</comment>
<dbReference type="SUPFAM" id="SSF51069">
    <property type="entry name" value="Carbonic anhydrase"/>
    <property type="match status" value="1"/>
</dbReference>
<evidence type="ECO:0000256" key="2">
    <source>
        <dbReference type="ARBA" id="ARBA00022723"/>
    </source>
</evidence>
<evidence type="ECO:0000256" key="5">
    <source>
        <dbReference type="SAM" id="Phobius"/>
    </source>
</evidence>
<dbReference type="Gene3D" id="3.10.200.10">
    <property type="entry name" value="Alpha carbonic anhydrase"/>
    <property type="match status" value="1"/>
</dbReference>
<dbReference type="InterPro" id="IPR023561">
    <property type="entry name" value="Carbonic_anhydrase_a-class"/>
</dbReference>
<dbReference type="PANTHER" id="PTHR18952:SF124">
    <property type="entry name" value="CARBONIC ANHYDRASE 7"/>
    <property type="match status" value="1"/>
</dbReference>
<feature type="domain" description="Alpha-carbonic anhydrase" evidence="6">
    <location>
        <begin position="23"/>
        <end position="284"/>
    </location>
</feature>
<feature type="signal peptide" evidence="4">
    <location>
        <begin position="1"/>
        <end position="22"/>
    </location>
</feature>
<feature type="transmembrane region" description="Helical" evidence="5">
    <location>
        <begin position="292"/>
        <end position="312"/>
    </location>
</feature>
<evidence type="ECO:0000256" key="3">
    <source>
        <dbReference type="ARBA" id="ARBA00022833"/>
    </source>
</evidence>
<feature type="chain" id="PRO_5045006863" description="Carbonic anhydrase" evidence="4">
    <location>
        <begin position="23"/>
        <end position="313"/>
    </location>
</feature>
<keyword evidence="5" id="KW-0472">Membrane</keyword>
<dbReference type="InterPro" id="IPR018338">
    <property type="entry name" value="Carbonic_anhydrase_a-class_CS"/>
</dbReference>
<reference evidence="7 8" key="1">
    <citation type="submission" date="2024-02" db="EMBL/GenBank/DDBJ databases">
        <authorList>
            <person name="Daric V."/>
            <person name="Darras S."/>
        </authorList>
    </citation>
    <scope>NUCLEOTIDE SEQUENCE [LARGE SCALE GENOMIC DNA]</scope>
</reference>
<keyword evidence="4" id="KW-0732">Signal</keyword>
<evidence type="ECO:0000313" key="7">
    <source>
        <dbReference type="EMBL" id="CAK8674725.1"/>
    </source>
</evidence>
<evidence type="ECO:0000256" key="4">
    <source>
        <dbReference type="RuleBase" id="RU367011"/>
    </source>
</evidence>
<keyword evidence="8" id="KW-1185">Reference proteome</keyword>
<keyword evidence="3 4" id="KW-0862">Zinc</keyword>
<comment type="cofactor">
    <cofactor evidence="4">
        <name>Zn(2+)</name>
        <dbReference type="ChEBI" id="CHEBI:29105"/>
    </cofactor>
</comment>
<keyword evidence="4" id="KW-0456">Lyase</keyword>
<dbReference type="InterPro" id="IPR001148">
    <property type="entry name" value="CA_dom"/>
</dbReference>
<comment type="function">
    <text evidence="4">Reversible hydration of carbon dioxide.</text>
</comment>
<evidence type="ECO:0000256" key="1">
    <source>
        <dbReference type="ARBA" id="ARBA00010718"/>
    </source>
</evidence>
<evidence type="ECO:0000259" key="6">
    <source>
        <dbReference type="PROSITE" id="PS51144"/>
    </source>
</evidence>
<organism evidence="7 8">
    <name type="scientific">Clavelina lepadiformis</name>
    <name type="common">Light-bulb sea squirt</name>
    <name type="synonym">Ascidia lepadiformis</name>
    <dbReference type="NCBI Taxonomy" id="159417"/>
    <lineage>
        <taxon>Eukaryota</taxon>
        <taxon>Metazoa</taxon>
        <taxon>Chordata</taxon>
        <taxon>Tunicata</taxon>
        <taxon>Ascidiacea</taxon>
        <taxon>Aplousobranchia</taxon>
        <taxon>Clavelinidae</taxon>
        <taxon>Clavelina</taxon>
    </lineage>
</organism>
<proteinExistence type="inferred from homology"/>
<keyword evidence="5" id="KW-1133">Transmembrane helix</keyword>
<dbReference type="PROSITE" id="PS51144">
    <property type="entry name" value="ALPHA_CA_2"/>
    <property type="match status" value="1"/>
</dbReference>
<dbReference type="PANTHER" id="PTHR18952">
    <property type="entry name" value="CARBONIC ANHYDRASE"/>
    <property type="match status" value="1"/>
</dbReference>
<comment type="catalytic activity">
    <reaction evidence="4">
        <text>hydrogencarbonate + H(+) = CO2 + H2O</text>
        <dbReference type="Rhea" id="RHEA:10748"/>
        <dbReference type="ChEBI" id="CHEBI:15377"/>
        <dbReference type="ChEBI" id="CHEBI:15378"/>
        <dbReference type="ChEBI" id="CHEBI:16526"/>
        <dbReference type="ChEBI" id="CHEBI:17544"/>
        <dbReference type="EC" id="4.2.1.1"/>
    </reaction>
</comment>
<dbReference type="InterPro" id="IPR036398">
    <property type="entry name" value="CA_dom_sf"/>
</dbReference>
<comment type="similarity">
    <text evidence="1 4">Belongs to the alpha-carbonic anhydrase family.</text>
</comment>